<protein>
    <submittedName>
        <fullName evidence="8">2,5-diketo-D-gluconic acid reductase B</fullName>
        <ecNumber evidence="8">1.1.1.274</ecNumber>
    </submittedName>
</protein>
<dbReference type="PROSITE" id="PS00798">
    <property type="entry name" value="ALDOKETO_REDUCTASE_1"/>
    <property type="match status" value="1"/>
</dbReference>
<evidence type="ECO:0000259" key="7">
    <source>
        <dbReference type="Pfam" id="PF00248"/>
    </source>
</evidence>
<proteinExistence type="inferred from homology"/>
<accession>A0A345VLA3</accession>
<dbReference type="Pfam" id="PF00248">
    <property type="entry name" value="Aldo_ket_red"/>
    <property type="match status" value="1"/>
</dbReference>
<name>A0A345VLA3_9STRE</name>
<dbReference type="RefSeq" id="WP_115130565.1">
    <property type="nucleotide sequence ID" value="NZ_CP022601.1"/>
</dbReference>
<gene>
    <name evidence="8" type="primary">dkgB</name>
    <name evidence="8" type="ORF">Sp14A_15950</name>
</gene>
<keyword evidence="3 8" id="KW-0560">Oxidoreductase</keyword>
<dbReference type="PANTHER" id="PTHR43827:SF3">
    <property type="entry name" value="NADP-DEPENDENT OXIDOREDUCTASE DOMAIN-CONTAINING PROTEIN"/>
    <property type="match status" value="1"/>
</dbReference>
<evidence type="ECO:0000256" key="1">
    <source>
        <dbReference type="ARBA" id="ARBA00007905"/>
    </source>
</evidence>
<sequence>MTQIPRITLRDGREVPVIKFGTVNIKGQVGKLAMMEAINNGYRSIDTSTNYHNEGIVGQAIRESGIPRSEFVITSKLPGMFHQYDDALMSIQEQLARLGVTYLDEYIIHWPNPKDGLYVEAWQALVDAQKLGLVKTIGVSNFEKEHLDKIIEATGVVPAVNQIEMSPYFNNEDLHAYHQALGIHSEAWSPTGRHISNVKEDGALETLAKKYGKSTTQVILRWNYQRGVINVVKASQSAHQRENDAIFDFELSDEDMAAIFALDKGEAGRVEGQNPHDYHEYD</sequence>
<feature type="site" description="Lowers pKa of active site Tyr" evidence="6">
    <location>
        <position position="76"/>
    </location>
</feature>
<dbReference type="FunFam" id="3.20.20.100:FF:000002">
    <property type="entry name" value="2,5-diketo-D-gluconic acid reductase A"/>
    <property type="match status" value="1"/>
</dbReference>
<comment type="similarity">
    <text evidence="1">Belongs to the aldo/keto reductase family.</text>
</comment>
<dbReference type="EMBL" id="CP022601">
    <property type="protein sequence ID" value="AXJ13505.1"/>
    <property type="molecule type" value="Genomic_DNA"/>
</dbReference>
<dbReference type="Gene3D" id="3.20.20.100">
    <property type="entry name" value="NADP-dependent oxidoreductase domain"/>
    <property type="match status" value="1"/>
</dbReference>
<dbReference type="InterPro" id="IPR036812">
    <property type="entry name" value="NAD(P)_OxRdtase_dom_sf"/>
</dbReference>
<dbReference type="Proteomes" id="UP000255411">
    <property type="component" value="Chromosome"/>
</dbReference>
<dbReference type="SUPFAM" id="SSF51430">
    <property type="entry name" value="NAD(P)-linked oxidoreductase"/>
    <property type="match status" value="1"/>
</dbReference>
<feature type="binding site" evidence="5">
    <location>
        <position position="109"/>
    </location>
    <ligand>
        <name>substrate</name>
    </ligand>
</feature>
<dbReference type="PROSITE" id="PS00062">
    <property type="entry name" value="ALDOKETO_REDUCTASE_2"/>
    <property type="match status" value="1"/>
</dbReference>
<dbReference type="InterPro" id="IPR018170">
    <property type="entry name" value="Aldo/ket_reductase_CS"/>
</dbReference>
<organism evidence="8 9">
    <name type="scientific">Streptococcus pluranimalium</name>
    <dbReference type="NCBI Taxonomy" id="82348"/>
    <lineage>
        <taxon>Bacteria</taxon>
        <taxon>Bacillati</taxon>
        <taxon>Bacillota</taxon>
        <taxon>Bacilli</taxon>
        <taxon>Lactobacillales</taxon>
        <taxon>Streptococcaceae</taxon>
        <taxon>Streptococcus</taxon>
    </lineage>
</organism>
<reference evidence="8 9" key="1">
    <citation type="submission" date="2017-07" db="EMBL/GenBank/DDBJ databases">
        <title>Streptococcus pluranimalium as cause of bovine abortion.</title>
        <authorList>
            <person name="Rodriguez Campos S."/>
            <person name="Gobeli Brawand S."/>
            <person name="Brodard I."/>
            <person name="Rychener L."/>
            <person name="Perreten V."/>
        </authorList>
    </citation>
    <scope>NUCLEOTIDE SEQUENCE [LARGE SCALE GENOMIC DNA]</scope>
    <source>
        <strain evidence="8 9">14A0014</strain>
    </source>
</reference>
<dbReference type="PIRSF" id="PIRSF000097">
    <property type="entry name" value="AKR"/>
    <property type="match status" value="1"/>
</dbReference>
<evidence type="ECO:0000313" key="9">
    <source>
        <dbReference type="Proteomes" id="UP000255411"/>
    </source>
</evidence>
<evidence type="ECO:0000313" key="8">
    <source>
        <dbReference type="EMBL" id="AXJ13505.1"/>
    </source>
</evidence>
<dbReference type="InterPro" id="IPR023210">
    <property type="entry name" value="NADP_OxRdtase_dom"/>
</dbReference>
<dbReference type="EC" id="1.1.1.274" evidence="8"/>
<dbReference type="PANTHER" id="PTHR43827">
    <property type="entry name" value="2,5-DIKETO-D-GLUCONIC ACID REDUCTASE"/>
    <property type="match status" value="1"/>
</dbReference>
<evidence type="ECO:0000256" key="3">
    <source>
        <dbReference type="ARBA" id="ARBA00023002"/>
    </source>
</evidence>
<evidence type="ECO:0000256" key="6">
    <source>
        <dbReference type="PIRSR" id="PIRSR000097-3"/>
    </source>
</evidence>
<feature type="active site" description="Proton donor" evidence="4">
    <location>
        <position position="51"/>
    </location>
</feature>
<dbReference type="PRINTS" id="PR00069">
    <property type="entry name" value="ALDKETRDTASE"/>
</dbReference>
<evidence type="ECO:0000256" key="5">
    <source>
        <dbReference type="PIRSR" id="PIRSR000097-2"/>
    </source>
</evidence>
<dbReference type="AlphaFoldDB" id="A0A345VLA3"/>
<evidence type="ECO:0000256" key="4">
    <source>
        <dbReference type="PIRSR" id="PIRSR000097-1"/>
    </source>
</evidence>
<feature type="domain" description="NADP-dependent oxidoreductase" evidence="7">
    <location>
        <begin position="33"/>
        <end position="262"/>
    </location>
</feature>
<evidence type="ECO:0000256" key="2">
    <source>
        <dbReference type="ARBA" id="ARBA00022857"/>
    </source>
</evidence>
<keyword evidence="2" id="KW-0521">NADP</keyword>
<dbReference type="InterPro" id="IPR020471">
    <property type="entry name" value="AKR"/>
</dbReference>
<dbReference type="GO" id="GO:0050580">
    <property type="term" value="F:2,5-didehydrogluconate reductase activity"/>
    <property type="evidence" value="ECO:0007669"/>
    <property type="project" value="UniProtKB-EC"/>
</dbReference>